<gene>
    <name evidence="1" type="ORF">AMETH_5486</name>
</gene>
<reference evidence="1 2" key="1">
    <citation type="submission" date="2014-07" db="EMBL/GenBank/DDBJ databases">
        <title>Whole Genome Sequence of the Amycolatopsis methanolica 239.</title>
        <authorList>
            <person name="Tang B."/>
        </authorList>
    </citation>
    <scope>NUCLEOTIDE SEQUENCE [LARGE SCALE GENOMIC DNA]</scope>
    <source>
        <strain evidence="1 2">239</strain>
    </source>
</reference>
<dbReference type="HOGENOM" id="CLU_051492_1_0_11"/>
<sequence length="302" mass="34131">MTTQADLAFARDAAQVSILDREQQELGFVTRVFASTSLPYKEPPPTTEVWWRRNGKLLLTVTPGKTLDEDGTVQNLGFPFGAIPRLLLAWLSTAAVQTRDPLLQLPDSMGEFMRDLGIGAATGGKKGSISRFRNQTNRLLECNLTVKQEGDPRLDKGGKLNIASSWQLWWSENKTPGPSWIRLSEEFFQLILRAPVPISLHALRVCQKYPVQMDLYWWLTYRLCFLQKPVLVTWEQLSEQFGFQLAPTPRGLFTFKKAIVDNLKKVLAVYQQANVEVTKHGLLLKPSQPHVPFKGLRALEVG</sequence>
<organism evidence="1 2">
    <name type="scientific">Amycolatopsis methanolica 239</name>
    <dbReference type="NCBI Taxonomy" id="1068978"/>
    <lineage>
        <taxon>Bacteria</taxon>
        <taxon>Bacillati</taxon>
        <taxon>Actinomycetota</taxon>
        <taxon>Actinomycetes</taxon>
        <taxon>Pseudonocardiales</taxon>
        <taxon>Pseudonocardiaceae</taxon>
        <taxon>Amycolatopsis</taxon>
        <taxon>Amycolatopsis methanolica group</taxon>
    </lineage>
</organism>
<dbReference type="AlphaFoldDB" id="A0A076MY33"/>
<protein>
    <submittedName>
        <fullName evidence="1">Plasmid encoded RepA protein</fullName>
    </submittedName>
</protein>
<name>A0A076MY33_AMYME</name>
<keyword evidence="2" id="KW-1185">Reference proteome</keyword>
<dbReference type="KEGG" id="amq:AMETH_5486"/>
<dbReference type="Proteomes" id="UP000062973">
    <property type="component" value="Chromosome"/>
</dbReference>
<proteinExistence type="predicted"/>
<evidence type="ECO:0000313" key="2">
    <source>
        <dbReference type="Proteomes" id="UP000062973"/>
    </source>
</evidence>
<evidence type="ECO:0000313" key="1">
    <source>
        <dbReference type="EMBL" id="AIJ25578.1"/>
    </source>
</evidence>
<accession>A0A076MY33</accession>
<dbReference type="eggNOG" id="ENOG502ZB3T">
    <property type="taxonomic scope" value="Bacteria"/>
</dbReference>
<dbReference type="EMBL" id="CP009110">
    <property type="protein sequence ID" value="AIJ25578.1"/>
    <property type="molecule type" value="Genomic_DNA"/>
</dbReference>
<dbReference type="RefSeq" id="WP_020486732.1">
    <property type="nucleotide sequence ID" value="NZ_AQUL01000001.1"/>
</dbReference>
<dbReference type="InterPro" id="IPR006881">
    <property type="entry name" value="RepA_C"/>
</dbReference>
<dbReference type="PATRIC" id="fig|1068978.7.peg.5887"/>
<dbReference type="STRING" id="1068978.AMETH_5486"/>
<dbReference type="Pfam" id="PF04796">
    <property type="entry name" value="RepA_C"/>
    <property type="match status" value="1"/>
</dbReference>